<evidence type="ECO:0000313" key="5">
    <source>
        <dbReference type="EMBL" id="CRF44075.1"/>
    </source>
</evidence>
<proteinExistence type="predicted"/>
<evidence type="ECO:0000259" key="2">
    <source>
        <dbReference type="Pfam" id="PF02120"/>
    </source>
</evidence>
<evidence type="ECO:0000313" key="3">
    <source>
        <dbReference type="EMBL" id="CRF40256.1"/>
    </source>
</evidence>
<evidence type="ECO:0000256" key="1">
    <source>
        <dbReference type="SAM" id="MobiDB-lite"/>
    </source>
</evidence>
<organism evidence="3 6">
    <name type="scientific">Helicobacter ailurogastricus</name>
    <dbReference type="NCBI Taxonomy" id="1578720"/>
    <lineage>
        <taxon>Bacteria</taxon>
        <taxon>Pseudomonadati</taxon>
        <taxon>Campylobacterota</taxon>
        <taxon>Epsilonproteobacteria</taxon>
        <taxon>Campylobacterales</taxon>
        <taxon>Helicobacteraceae</taxon>
        <taxon>Helicobacter</taxon>
    </lineage>
</organism>
<reference evidence="7 8" key="2">
    <citation type="submission" date="2014-12" db="EMBL/GenBank/DDBJ databases">
        <authorList>
            <person name="Jaenicke S."/>
        </authorList>
    </citation>
    <scope>NUCLEOTIDE SEQUENCE [LARGE SCALE GENOMIC DNA]</scope>
</reference>
<feature type="compositionally biased region" description="Basic and acidic residues" evidence="1">
    <location>
        <begin position="229"/>
        <end position="238"/>
    </location>
</feature>
<evidence type="ECO:0000313" key="8">
    <source>
        <dbReference type="Proteomes" id="UP000045175"/>
    </source>
</evidence>
<feature type="compositionally biased region" description="Basic and acidic residues" evidence="1">
    <location>
        <begin position="25"/>
        <end position="70"/>
    </location>
</feature>
<feature type="compositionally biased region" description="Low complexity" evidence="1">
    <location>
        <begin position="186"/>
        <end position="202"/>
    </location>
</feature>
<dbReference type="Proteomes" id="UP000041394">
    <property type="component" value="Unassembled WGS sequence"/>
</dbReference>
<evidence type="ECO:0000313" key="6">
    <source>
        <dbReference type="Proteomes" id="UP000038622"/>
    </source>
</evidence>
<dbReference type="InterPro" id="IPR038610">
    <property type="entry name" value="FliK-like_C_sf"/>
</dbReference>
<sequence length="521" mass="56273">MATHIKGLEALDPKGNPKTHTKKHTPAEDKDAFKSLLDQKKAHLKGDGKDHKAKDKKGEHAKSDVPKDLPHIAPNSPLAHLLDKKLTPKQEKELKKELKAQAKAEAKAEHSKNKLDPFSQAMALKGAKNAKAPSATPTAKLGDIKNLESAKALNLSKLQHESKTGKLDKAPPKGIELATKSAPNLAKGAQSTQATQAQAPQEARAKISTADLLSLKNPKAQKAPLAHTTESKEGKEQAKSAPTNPKDAATNTAKAQTPLNQLLNKPKPMPHVKDSHDNDKEIKKAFQEAFDGPLKPKPTFIPLSFDPNRMPLQGPAKPLVASKDEDTRTSAIESPTHTAHTTHTTQKSTVEAPQIKETIKNLATNLRQELLDFKPPITKLSMELNPDKLGKVEVVIQQVGQNLQVSLASAAPVSALLVAHQSELRQHLSQMGFNNVDLRFNATNNENTAYQGGGNHNFNQQQHNPQQQGQQQPQHSPQVQSTPLQNQPSQTPAQGTSPQTAPTSIAKASYASNPSGLPDYA</sequence>
<dbReference type="EMBL" id="CDMN01000027">
    <property type="protein sequence ID" value="CRF44075.1"/>
    <property type="molecule type" value="Genomic_DNA"/>
</dbReference>
<dbReference type="OrthoDB" id="5362877at2"/>
<accession>A0A0K2X3E1</accession>
<dbReference type="InterPro" id="IPR021136">
    <property type="entry name" value="Flagellar_hook_control-like_C"/>
</dbReference>
<feature type="region of interest" description="Disordered" evidence="1">
    <location>
        <begin position="1"/>
        <end position="116"/>
    </location>
</feature>
<reference evidence="6" key="3">
    <citation type="submission" date="2014-12" db="EMBL/GenBank/DDBJ databases">
        <authorList>
            <person name="Smet A."/>
        </authorList>
    </citation>
    <scope>NUCLEOTIDE SEQUENCE [LARGE SCALE GENOMIC DNA]</scope>
</reference>
<feature type="compositionally biased region" description="Basic and acidic residues" evidence="1">
    <location>
        <begin position="1"/>
        <end position="12"/>
    </location>
</feature>
<gene>
    <name evidence="3" type="ORF">HAL011_00080</name>
    <name evidence="4" type="ORF">HAL013_13680</name>
    <name evidence="5" type="ORF">HAL09_06440</name>
</gene>
<name>A0A0K2X3E1_9HELI</name>
<evidence type="ECO:0000313" key="7">
    <source>
        <dbReference type="Proteomes" id="UP000041394"/>
    </source>
</evidence>
<dbReference type="EMBL" id="CDMH01000057">
    <property type="protein sequence ID" value="CRF43144.1"/>
    <property type="molecule type" value="Genomic_DNA"/>
</dbReference>
<feature type="compositionally biased region" description="Basic and acidic residues" evidence="1">
    <location>
        <begin position="81"/>
        <end position="115"/>
    </location>
</feature>
<feature type="region of interest" description="Disordered" evidence="1">
    <location>
        <begin position="445"/>
        <end position="521"/>
    </location>
</feature>
<dbReference type="Proteomes" id="UP000045175">
    <property type="component" value="Unassembled WGS sequence"/>
</dbReference>
<feature type="compositionally biased region" description="Low complexity" evidence="1">
    <location>
        <begin position="456"/>
        <end position="480"/>
    </location>
</feature>
<protein>
    <submittedName>
        <fullName evidence="3">Flagellar hook-length control protein FliK</fullName>
    </submittedName>
</protein>
<dbReference type="Gene3D" id="3.30.750.140">
    <property type="match status" value="1"/>
</dbReference>
<dbReference type="RefSeq" id="WP_053941718.1">
    <property type="nucleotide sequence ID" value="NZ_CDMH01000057.1"/>
</dbReference>
<feature type="compositionally biased region" description="Polar residues" evidence="1">
    <location>
        <begin position="249"/>
        <end position="263"/>
    </location>
</feature>
<keyword evidence="3" id="KW-0969">Cilium</keyword>
<dbReference type="EMBL" id="CDML01000001">
    <property type="protein sequence ID" value="CRF40256.1"/>
    <property type="molecule type" value="Genomic_DNA"/>
</dbReference>
<feature type="compositionally biased region" description="Polar residues" evidence="1">
    <location>
        <begin position="481"/>
        <end position="503"/>
    </location>
</feature>
<feature type="region of interest" description="Disordered" evidence="1">
    <location>
        <begin position="318"/>
        <end position="353"/>
    </location>
</feature>
<feature type="compositionally biased region" description="Low complexity" evidence="1">
    <location>
        <begin position="336"/>
        <end position="345"/>
    </location>
</feature>
<dbReference type="Pfam" id="PF02120">
    <property type="entry name" value="Flg_hook"/>
    <property type="match status" value="1"/>
</dbReference>
<reference evidence="3" key="1">
    <citation type="submission" date="2014-12" db="EMBL/GenBank/DDBJ databases">
        <title>Whole genome sequences of four Staphylococcus schleiferi canine isolates.</title>
        <authorList>
            <person name="Misic A.M."/>
            <person name="Cain C."/>
            <person name="Morris D.O."/>
            <person name="Rankin S."/>
            <person name="Beiting D."/>
        </authorList>
    </citation>
    <scope>NUCLEOTIDE SEQUENCE</scope>
    <source>
        <strain evidence="3">ASB11</strain>
        <strain evidence="4">ASB13</strain>
        <strain evidence="5">ASB9</strain>
    </source>
</reference>
<dbReference type="AlphaFoldDB" id="A0A0K2X3E1"/>
<keyword evidence="3" id="KW-0282">Flagellum</keyword>
<keyword evidence="6" id="KW-1185">Reference proteome</keyword>
<feature type="domain" description="Flagellar hook-length control protein-like C-terminal" evidence="2">
    <location>
        <begin position="368"/>
        <end position="447"/>
    </location>
</feature>
<keyword evidence="3" id="KW-0966">Cell projection</keyword>
<dbReference type="STRING" id="1578720.HAL011_00080"/>
<feature type="compositionally biased region" description="Basic and acidic residues" evidence="1">
    <location>
        <begin position="158"/>
        <end position="171"/>
    </location>
</feature>
<feature type="region of interest" description="Disordered" evidence="1">
    <location>
        <begin position="155"/>
        <end position="276"/>
    </location>
</feature>
<evidence type="ECO:0000313" key="4">
    <source>
        <dbReference type="EMBL" id="CRF43144.1"/>
    </source>
</evidence>
<dbReference type="Proteomes" id="UP000038622">
    <property type="component" value="Unassembled WGS sequence"/>
</dbReference>